<keyword evidence="1" id="KW-0433">Leucine-rich repeat</keyword>
<dbReference type="GeneTree" id="ENSGT01150000286915"/>
<sequence length="402" mass="44311">MISENLSAEKSINLFHCLNELKDRSLVEEIQQSIRYGSLSTNELSPSQWSAVVFILLLSCCNLSERSCKALSSVLRSQSCRLTELDLSNNKLQDLGAKQLCTGLENPHCKLKILRLSGCMITAEGCVALASAMRGNPYHLTELDLSYNHLGDFGVRLLSARLRDPLSTLETLRLGGCHLSGGTWKDLSSILQFSSLKELDLSNNDLQDSGMLQLSVGLKSAHCKLEILRLGIHCKVLHFKFELGHNFLINLGMAVCKLSWRSSEALSTVLCSESCSLRELDLNNNDLQDSGVRGLLAGLESPHCKLETLRLCPADSFVYPDQCLKLTYNTVLNTISFNNFSLSGCLIRYDGCASLAAALRSNPSHLRKLDLSYNHPGDSGVGLLSTGLKNPLWRLDILKYDS</sequence>
<dbReference type="Pfam" id="PF13516">
    <property type="entry name" value="LRR_6"/>
    <property type="match status" value="6"/>
</dbReference>
<dbReference type="AlphaFoldDB" id="A0A3B4F7S4"/>
<proteinExistence type="predicted"/>
<evidence type="ECO:0000313" key="3">
    <source>
        <dbReference type="Ensembl" id="ENSPNYP00000005968.1"/>
    </source>
</evidence>
<reference evidence="3" key="1">
    <citation type="submission" date="2023-09" db="UniProtKB">
        <authorList>
            <consortium name="Ensembl"/>
        </authorList>
    </citation>
    <scope>IDENTIFICATION</scope>
</reference>
<dbReference type="Gene3D" id="3.80.10.10">
    <property type="entry name" value="Ribonuclease Inhibitor"/>
    <property type="match status" value="2"/>
</dbReference>
<dbReference type="InterPro" id="IPR001611">
    <property type="entry name" value="Leu-rich_rpt"/>
</dbReference>
<dbReference type="PANTHER" id="PTHR24106">
    <property type="entry name" value="NACHT, LRR AND CARD DOMAINS-CONTAINING"/>
    <property type="match status" value="1"/>
</dbReference>
<organism evidence="3">
    <name type="scientific">Pundamilia nyererei</name>
    <dbReference type="NCBI Taxonomy" id="303518"/>
    <lineage>
        <taxon>Eukaryota</taxon>
        <taxon>Metazoa</taxon>
        <taxon>Chordata</taxon>
        <taxon>Craniata</taxon>
        <taxon>Vertebrata</taxon>
        <taxon>Euteleostomi</taxon>
        <taxon>Actinopterygii</taxon>
        <taxon>Neopterygii</taxon>
        <taxon>Teleostei</taxon>
        <taxon>Neoteleostei</taxon>
        <taxon>Acanthomorphata</taxon>
        <taxon>Ovalentaria</taxon>
        <taxon>Cichlomorphae</taxon>
        <taxon>Cichliformes</taxon>
        <taxon>Cichlidae</taxon>
        <taxon>African cichlids</taxon>
        <taxon>Pseudocrenilabrinae</taxon>
        <taxon>Haplochromini</taxon>
        <taxon>Pundamilia</taxon>
    </lineage>
</organism>
<accession>A0A3B4F7S4</accession>
<dbReference type="Ensembl" id="ENSPNYT00000006119.1">
    <property type="protein sequence ID" value="ENSPNYP00000005968.1"/>
    <property type="gene ID" value="ENSPNYG00000004570.1"/>
</dbReference>
<evidence type="ECO:0000256" key="2">
    <source>
        <dbReference type="ARBA" id="ARBA00022737"/>
    </source>
</evidence>
<dbReference type="InterPro" id="IPR032675">
    <property type="entry name" value="LRR_dom_sf"/>
</dbReference>
<dbReference type="SUPFAM" id="SSF52047">
    <property type="entry name" value="RNI-like"/>
    <property type="match status" value="2"/>
</dbReference>
<protein>
    <submittedName>
        <fullName evidence="3">Protein NLRC3-like</fullName>
    </submittedName>
</protein>
<name>A0A3B4F7S4_9CICH</name>
<dbReference type="InterPro" id="IPR051261">
    <property type="entry name" value="NLR"/>
</dbReference>
<dbReference type="SMART" id="SM00368">
    <property type="entry name" value="LRR_RI"/>
    <property type="match status" value="9"/>
</dbReference>
<dbReference type="PROSITE" id="PS51450">
    <property type="entry name" value="LRR"/>
    <property type="match status" value="2"/>
</dbReference>
<evidence type="ECO:0000256" key="1">
    <source>
        <dbReference type="ARBA" id="ARBA00022614"/>
    </source>
</evidence>
<keyword evidence="2" id="KW-0677">Repeat</keyword>
<dbReference type="PRINTS" id="PR00019">
    <property type="entry name" value="LEURICHRPT"/>
</dbReference>